<dbReference type="EMBL" id="JBIALX010000003">
    <property type="protein sequence ID" value="MFF0453748.1"/>
    <property type="molecule type" value="Genomic_DNA"/>
</dbReference>
<dbReference type="Proteomes" id="UP001601521">
    <property type="component" value="Unassembled WGS sequence"/>
</dbReference>
<dbReference type="PANTHER" id="PTHR13878:SF112">
    <property type="entry name" value="CYTOKININ DEHYDROGENASE 7"/>
    <property type="match status" value="1"/>
</dbReference>
<proteinExistence type="inferred from homology"/>
<evidence type="ECO:0000313" key="4">
    <source>
        <dbReference type="EMBL" id="MFF0453748.1"/>
    </source>
</evidence>
<organism evidence="4 5">
    <name type="scientific">Nocardia africana</name>
    <dbReference type="NCBI Taxonomy" id="134964"/>
    <lineage>
        <taxon>Bacteria</taxon>
        <taxon>Bacillati</taxon>
        <taxon>Actinomycetota</taxon>
        <taxon>Actinomycetes</taxon>
        <taxon>Mycobacteriales</taxon>
        <taxon>Nocardiaceae</taxon>
        <taxon>Nocardia</taxon>
    </lineage>
</organism>
<dbReference type="RefSeq" id="WP_387250556.1">
    <property type="nucleotide sequence ID" value="NZ_JBIALX010000003.1"/>
</dbReference>
<comment type="caution">
    <text evidence="4">The sequence shown here is derived from an EMBL/GenBank/DDBJ whole genome shotgun (WGS) entry which is preliminary data.</text>
</comment>
<keyword evidence="5" id="KW-1185">Reference proteome</keyword>
<evidence type="ECO:0000256" key="2">
    <source>
        <dbReference type="ARBA" id="ARBA00023002"/>
    </source>
</evidence>
<dbReference type="InterPro" id="IPR016169">
    <property type="entry name" value="FAD-bd_PCMH_sub2"/>
</dbReference>
<keyword evidence="2" id="KW-0560">Oxidoreductase</keyword>
<evidence type="ECO:0000313" key="5">
    <source>
        <dbReference type="Proteomes" id="UP001601521"/>
    </source>
</evidence>
<dbReference type="Pfam" id="PF01565">
    <property type="entry name" value="FAD_binding_4"/>
    <property type="match status" value="1"/>
</dbReference>
<dbReference type="InterPro" id="IPR050432">
    <property type="entry name" value="FAD-linked_Oxidoreductases_BP"/>
</dbReference>
<protein>
    <submittedName>
        <fullName evidence="4">FAD-binding protein</fullName>
    </submittedName>
</protein>
<dbReference type="InterPro" id="IPR006094">
    <property type="entry name" value="Oxid_FAD_bind_N"/>
</dbReference>
<dbReference type="InterPro" id="IPR036318">
    <property type="entry name" value="FAD-bd_PCMH-like_sf"/>
</dbReference>
<accession>A0ABW6NF18</accession>
<dbReference type="PANTHER" id="PTHR13878">
    <property type="entry name" value="GULONOLACTONE OXIDASE"/>
    <property type="match status" value="1"/>
</dbReference>
<reference evidence="4 5" key="1">
    <citation type="submission" date="2024-10" db="EMBL/GenBank/DDBJ databases">
        <title>The Natural Products Discovery Center: Release of the First 8490 Sequenced Strains for Exploring Actinobacteria Biosynthetic Diversity.</title>
        <authorList>
            <person name="Kalkreuter E."/>
            <person name="Kautsar S.A."/>
            <person name="Yang D."/>
            <person name="Bader C.D."/>
            <person name="Teijaro C.N."/>
            <person name="Fluegel L."/>
            <person name="Davis C.M."/>
            <person name="Simpson J.R."/>
            <person name="Lauterbach L."/>
            <person name="Steele A.D."/>
            <person name="Gui C."/>
            <person name="Meng S."/>
            <person name="Li G."/>
            <person name="Viehrig K."/>
            <person name="Ye F."/>
            <person name="Su P."/>
            <person name="Kiefer A.F."/>
            <person name="Nichols A."/>
            <person name="Cepeda A.J."/>
            <person name="Yan W."/>
            <person name="Fan B."/>
            <person name="Jiang Y."/>
            <person name="Adhikari A."/>
            <person name="Zheng C.-J."/>
            <person name="Schuster L."/>
            <person name="Cowan T.M."/>
            <person name="Smanski M.J."/>
            <person name="Chevrette M.G."/>
            <person name="De Carvalho L.P.S."/>
            <person name="Shen B."/>
        </authorList>
    </citation>
    <scope>NUCLEOTIDE SEQUENCE [LARGE SCALE GENOMIC DNA]</scope>
    <source>
        <strain evidence="4 5">NPDC004550</strain>
    </source>
</reference>
<dbReference type="SUPFAM" id="SSF56176">
    <property type="entry name" value="FAD-binding/transporter-associated domain-like"/>
    <property type="match status" value="1"/>
</dbReference>
<comment type="similarity">
    <text evidence="1">Belongs to the oxygen-dependent FAD-linked oxidoreductase family.</text>
</comment>
<evidence type="ECO:0000256" key="1">
    <source>
        <dbReference type="ARBA" id="ARBA00005466"/>
    </source>
</evidence>
<evidence type="ECO:0000259" key="3">
    <source>
        <dbReference type="PROSITE" id="PS51387"/>
    </source>
</evidence>
<dbReference type="InterPro" id="IPR016166">
    <property type="entry name" value="FAD-bd_PCMH"/>
</dbReference>
<name>A0ABW6NF18_9NOCA</name>
<gene>
    <name evidence="4" type="ORF">ACFYTH_10305</name>
</gene>
<sequence length="416" mass="44553">MPAAFPAALLGSGRPLTLRGSGHSCDGQTVSDAELLVTYAPETAAQQVRDLGDGLFEVPAGASWYGLERYLNRHGRAVPVLPNYLHMSVGGTLSVGGIGIDSVRAGMQIDHVERIQLIDGMGVSRWCSRTEHPELFRFALGGLGTVGLIERAVLRTVPNHTGTHLHRVDHATLAELGEYTERIARRDDIDIYWASMRRGRISSTVGWRSGDHAQCAAGNCEIASDLTFVGHPETAQAPPSDRVRLWADYVVPAGQFVPMLAAVEEICHRSPIDLALTMVYILIIRRPIGAPAFAFAPVGAGPVSIGVGLYTSVEGTPASIEATRSILRGPARQCCESGGRPYLYGVSDLDATTARRLYGTDLDRLAALRSSHRLQHLNAHLPLVQAAAGAGGSLADSRNAMVMDRQSAGRSLIDRS</sequence>
<dbReference type="PROSITE" id="PS51387">
    <property type="entry name" value="FAD_PCMH"/>
    <property type="match status" value="1"/>
</dbReference>
<dbReference type="Gene3D" id="3.30.465.10">
    <property type="match status" value="1"/>
</dbReference>
<feature type="domain" description="FAD-binding PCMH-type" evidence="3">
    <location>
        <begin position="1"/>
        <end position="159"/>
    </location>
</feature>